<keyword evidence="3" id="KW-1185">Reference proteome</keyword>
<sequence>MDLTFRRIATDPPVNYSSLAGGERTEDRGRRVLPAPRTKVLNQENRNGLLFATSGAYSHFLLRVSFVSAVIASLWGVEAEASPEEKGGFSEAKGLGPCSKKRGQCTEGCDSNAPGEDWRVKG</sequence>
<feature type="region of interest" description="Disordered" evidence="1">
    <location>
        <begin position="82"/>
        <end position="122"/>
    </location>
</feature>
<dbReference type="AlphaFoldDB" id="A0AAV7IIX4"/>
<organism evidence="2 3">
    <name type="scientific">Cotesia glomerata</name>
    <name type="common">Lepidopteran parasitic wasp</name>
    <name type="synonym">Apanteles glomeratus</name>
    <dbReference type="NCBI Taxonomy" id="32391"/>
    <lineage>
        <taxon>Eukaryota</taxon>
        <taxon>Metazoa</taxon>
        <taxon>Ecdysozoa</taxon>
        <taxon>Arthropoda</taxon>
        <taxon>Hexapoda</taxon>
        <taxon>Insecta</taxon>
        <taxon>Pterygota</taxon>
        <taxon>Neoptera</taxon>
        <taxon>Endopterygota</taxon>
        <taxon>Hymenoptera</taxon>
        <taxon>Apocrita</taxon>
        <taxon>Ichneumonoidea</taxon>
        <taxon>Braconidae</taxon>
        <taxon>Microgastrinae</taxon>
        <taxon>Cotesia</taxon>
    </lineage>
</organism>
<comment type="caution">
    <text evidence="2">The sequence shown here is derived from an EMBL/GenBank/DDBJ whole genome shotgun (WGS) entry which is preliminary data.</text>
</comment>
<name>A0AAV7IIX4_COTGL</name>
<protein>
    <submittedName>
        <fullName evidence="2">Uncharacterized protein</fullName>
    </submittedName>
</protein>
<evidence type="ECO:0000313" key="2">
    <source>
        <dbReference type="EMBL" id="KAH0553553.1"/>
    </source>
</evidence>
<reference evidence="2 3" key="1">
    <citation type="journal article" date="2021" name="J. Hered.">
        <title>A chromosome-level genome assembly of the parasitoid wasp, Cotesia glomerata (Hymenoptera: Braconidae).</title>
        <authorList>
            <person name="Pinto B.J."/>
            <person name="Weis J.J."/>
            <person name="Gamble T."/>
            <person name="Ode P.J."/>
            <person name="Paul R."/>
            <person name="Zaspel J.M."/>
        </authorList>
    </citation>
    <scope>NUCLEOTIDE SEQUENCE [LARGE SCALE GENOMIC DNA]</scope>
    <source>
        <strain evidence="2">CgM1</strain>
    </source>
</reference>
<dbReference type="EMBL" id="JAHXZJ010001119">
    <property type="protein sequence ID" value="KAH0553553.1"/>
    <property type="molecule type" value="Genomic_DNA"/>
</dbReference>
<accession>A0AAV7IIX4</accession>
<evidence type="ECO:0000256" key="1">
    <source>
        <dbReference type="SAM" id="MobiDB-lite"/>
    </source>
</evidence>
<evidence type="ECO:0000313" key="3">
    <source>
        <dbReference type="Proteomes" id="UP000826195"/>
    </source>
</evidence>
<gene>
    <name evidence="2" type="ORF">KQX54_002161</name>
</gene>
<proteinExistence type="predicted"/>
<dbReference type="Proteomes" id="UP000826195">
    <property type="component" value="Unassembled WGS sequence"/>
</dbReference>